<proteinExistence type="predicted"/>
<dbReference type="Gene3D" id="3.40.50.2000">
    <property type="entry name" value="Glycogen Phosphorylase B"/>
    <property type="match status" value="2"/>
</dbReference>
<name>A0A2W7IDG1_9PROT</name>
<dbReference type="PANTHER" id="PTHR12526:SF600">
    <property type="entry name" value="GLYCOSYL TRANSFERASE GROUP 1"/>
    <property type="match status" value="1"/>
</dbReference>
<dbReference type="PANTHER" id="PTHR12526">
    <property type="entry name" value="GLYCOSYLTRANSFERASE"/>
    <property type="match status" value="1"/>
</dbReference>
<organism evidence="2 3">
    <name type="scientific">Humitalea rosea</name>
    <dbReference type="NCBI Taxonomy" id="990373"/>
    <lineage>
        <taxon>Bacteria</taxon>
        <taxon>Pseudomonadati</taxon>
        <taxon>Pseudomonadota</taxon>
        <taxon>Alphaproteobacteria</taxon>
        <taxon>Acetobacterales</taxon>
        <taxon>Roseomonadaceae</taxon>
        <taxon>Humitalea</taxon>
    </lineage>
</organism>
<dbReference type="GO" id="GO:0016757">
    <property type="term" value="F:glycosyltransferase activity"/>
    <property type="evidence" value="ECO:0007669"/>
    <property type="project" value="TreeGrafter"/>
</dbReference>
<gene>
    <name evidence="2" type="ORF">C8P66_11791</name>
</gene>
<dbReference type="EMBL" id="QKYU01000017">
    <property type="protein sequence ID" value="PZW43065.1"/>
    <property type="molecule type" value="Genomic_DNA"/>
</dbReference>
<dbReference type="RefSeq" id="WP_111399159.1">
    <property type="nucleotide sequence ID" value="NZ_QKYU01000017.1"/>
</dbReference>
<evidence type="ECO:0000313" key="3">
    <source>
        <dbReference type="Proteomes" id="UP000249688"/>
    </source>
</evidence>
<dbReference type="AlphaFoldDB" id="A0A2W7IDG1"/>
<comment type="caution">
    <text evidence="2">The sequence shown here is derived from an EMBL/GenBank/DDBJ whole genome shotgun (WGS) entry which is preliminary data.</text>
</comment>
<sequence>MRARPRIAYVSSDAILPPNRGGRIRAHHLWRAMSAYAEVVPIIIGDAGDPMPRSQARHAGAVIMPRRRYHTKALQRSLRDGGLPSHMPGLWEALGAGDLPEEVWAALADEAALTRHCLNPNRIERLLIHLRRLRPDLIVLNDAAMGAIAPYARALGVPVVVGPYNYDSDLYGTIAALVPDEARQRWFSAAATAFAAAERGFVRHADQLWVCSRADAARFAALAPEVPIRVVPNVFDIGMPTPLPQTRDLVFVGQASYYPNEDAALRLMEVSRGLDRRGVEHRMRIVGRTNAVLREAAGAYPSVEVTGEVPQVGPYVEQAFLVPIALTLGGGTRLKILEALSMARPVLSTPVGIEGIEVESGVHAIVEPDLHAFPEQIEALLNDRDRAQAMALKGWEFARDTYSHEALVRIVGAALRDLGLGAAAPGAACFAANIGARVTDDAISFNPHTRLLSWSFLLRLSAGFEALTAEFDAEGAPDLPNAFVTLKPRRRGYVLVEANAVLPADVAPEALAIQIHAWGRPVLRHPVPAVIPEERAGLLSLEPGVEGVTLLGWTMDPDPAVLPEPLSLDEVGAGGLPRIFQARLDITQATPAVSVTPADGIGQSLTQPFLWTAPRPPSSARLRALAGRHAGETAWLVGNGPSVRIEDLDALAGKLTFCFNRFHLAHDRTKLRASYTVSGDRQMIEDFGQEIVDRSGGTVFVADEHAPELLGGYIWVRQAAIYPSVFSRRADHLVSPGGSSLYVAMQLGYLMGVRNFYIYGADFEFRFEKTFANDPFRIASGEGNHFIADYRGGRPWCPPSLRDIGAGFHIARRVMEAEDGFVRNASRGGRLEMFAREEFDAAVAGS</sequence>
<dbReference type="OrthoDB" id="5148555at2"/>
<feature type="domain" description="Glycosyltransferase subfamily 4-like N-terminal" evidence="1">
    <location>
        <begin position="110"/>
        <end position="233"/>
    </location>
</feature>
<keyword evidence="2" id="KW-0808">Transferase</keyword>
<keyword evidence="3" id="KW-1185">Reference proteome</keyword>
<evidence type="ECO:0000259" key="1">
    <source>
        <dbReference type="Pfam" id="PF13579"/>
    </source>
</evidence>
<evidence type="ECO:0000313" key="2">
    <source>
        <dbReference type="EMBL" id="PZW43065.1"/>
    </source>
</evidence>
<dbReference type="SUPFAM" id="SSF53756">
    <property type="entry name" value="UDP-Glycosyltransferase/glycogen phosphorylase"/>
    <property type="match status" value="1"/>
</dbReference>
<dbReference type="Pfam" id="PF13692">
    <property type="entry name" value="Glyco_trans_1_4"/>
    <property type="match status" value="1"/>
</dbReference>
<dbReference type="Proteomes" id="UP000249688">
    <property type="component" value="Unassembled WGS sequence"/>
</dbReference>
<dbReference type="InterPro" id="IPR028098">
    <property type="entry name" value="Glyco_trans_4-like_N"/>
</dbReference>
<accession>A0A2W7IDG1</accession>
<reference evidence="2 3" key="1">
    <citation type="submission" date="2018-06" db="EMBL/GenBank/DDBJ databases">
        <title>Genomic Encyclopedia of Archaeal and Bacterial Type Strains, Phase II (KMG-II): from individual species to whole genera.</title>
        <authorList>
            <person name="Goeker M."/>
        </authorList>
    </citation>
    <scope>NUCLEOTIDE SEQUENCE [LARGE SCALE GENOMIC DNA]</scope>
    <source>
        <strain evidence="2 3">DSM 24525</strain>
    </source>
</reference>
<protein>
    <submittedName>
        <fullName evidence="2">Glycosyltransferase involved in cell wall biosynthesis</fullName>
    </submittedName>
</protein>
<dbReference type="Pfam" id="PF13579">
    <property type="entry name" value="Glyco_trans_4_4"/>
    <property type="match status" value="1"/>
</dbReference>